<evidence type="ECO:0000313" key="6">
    <source>
        <dbReference type="Proteomes" id="UP000183794"/>
    </source>
</evidence>
<dbReference type="NCBIfam" id="TIGR03348">
    <property type="entry name" value="VI_IcmF"/>
    <property type="match status" value="1"/>
</dbReference>
<dbReference type="PROSITE" id="PS51257">
    <property type="entry name" value="PROKAR_LIPOPROTEIN"/>
    <property type="match status" value="1"/>
</dbReference>
<sequence length="1149" mass="130532">MKLNKPLLLLSVILIACGCAAWLWIPADSESYTVLKPVVTLSCLLAAAAILGFCYWLPPKNKDQQHDQEVLLKQDIKTIQQLFVAAVKQLRGVRGHKLKHLYELPWYIVIGGENDAKSSLLQQNNLEPVLHRSQDESDTDQYVRFWSNDNAVIIEVGHRLFDSEGIDEALWRVLAKQLLKYRPRQAINGVITVIGCDQFLQCDKKARRTLSLNFQDAILELGEHTGLSLPVYSIFTKADTISDFMPFFYNYSGCDVENPFGITFSLDDNHYFKLKESELACQNLLKNLALQQFQLLREARRDETDSIIALPYQLGIFFERANELLTNIGRENRVRQAVWLRGMYLVSTGQRGASYDLLTQLVAEKSAFNADAIQPQFEGRQTLFSNRILSHVLLPEASIVGVNKQRHYGYIAGRSLLVLGLAGFITLFGLQLRDNWNLDEAFRSQATTELSLYRNDINRLKEGNKGLAELVTVLNELRNVAQEGKKPLPWYQKVSTKQGDTAAQINQVYQQQLQLFLLPQLADLLSSELYVYVNLGNPSKVFELLRYYQMLFDPRRLAQNEMINYLIDTLDDQGDISADSLSNLSLLMDDLFDSDYSHVLKPNDELISVAVQNLEGLSSERLIYARLKVLPEYRNRVDIRRQLGDKFTSIFSFKPGFHGYLLPELYTKQGHAKIDLSVKSSLLKKQLDEFKSIQGDMTGASVAELAELSKKVQRLYYSDYVYQWEELINNIEIKDYVSMEDLAYAIKVAREPANSPFIDVLEAVVINTTLAAENDADTKGNTKVARQLGLKKSAKVLKKVDKINRIAGDKLVRLQPSYVVNEAFSHYASFMVNQGKSAPIDELLDGLDNLNTYFDSALTSSEPEKALYEKAKAHAAGSQDALVTFRRVSSKAPGQVARWIKTLNEQAWKRVISGGVGYLDKQWQEQIYSFYQQAIEGRFPFSLQGRGEVAIDDFSNMFQPQGRLDKFVSDTLKPFAYWSNGTLKLAEFDGEKLPLSAETLKQINHAKDIRKLFFGPTGQELALQLRVKASSMSTSTTKFDIRGAESLFSYRHGPRLWQNIAWPITGKEGYLSINFYKGENRIASQSYTGQWALFRMLFDGKSSATGDRRIRHLVYHLDNEDIVLSYTLKDSNEILTKGLFSRFYLPATL</sequence>
<evidence type="ECO:0000259" key="4">
    <source>
        <dbReference type="Pfam" id="PF14331"/>
    </source>
</evidence>
<feature type="transmembrane region" description="Helical" evidence="1">
    <location>
        <begin position="7"/>
        <end position="25"/>
    </location>
</feature>
<dbReference type="EMBL" id="FPLD01000086">
    <property type="protein sequence ID" value="SGZ07769.1"/>
    <property type="molecule type" value="Genomic_DNA"/>
</dbReference>
<dbReference type="InterPro" id="IPR017731">
    <property type="entry name" value="TssM1-like"/>
</dbReference>
<keyword evidence="1" id="KW-1133">Transmembrane helix</keyword>
<dbReference type="InterPro" id="IPR009612">
    <property type="entry name" value="IcmF-rel"/>
</dbReference>
<name>A0A1L0A947_9GAMM</name>
<dbReference type="RefSeq" id="WP_075497577.1">
    <property type="nucleotide sequence ID" value="NZ_CAWRBC010000133.1"/>
</dbReference>
<evidence type="ECO:0000259" key="3">
    <source>
        <dbReference type="Pfam" id="PF06761"/>
    </source>
</evidence>
<reference evidence="5 6" key="1">
    <citation type="submission" date="2016-11" db="EMBL/GenBank/DDBJ databases">
        <authorList>
            <person name="Jaros S."/>
            <person name="Januszkiewicz K."/>
            <person name="Wedrychowicz H."/>
        </authorList>
    </citation>
    <scope>NUCLEOTIDE SEQUENCE [LARGE SCALE GENOMIC DNA]</scope>
    <source>
        <strain evidence="5">NVI 5450</strain>
    </source>
</reference>
<dbReference type="Pfam" id="PF06744">
    <property type="entry name" value="IcmF_C"/>
    <property type="match status" value="1"/>
</dbReference>
<dbReference type="OrthoDB" id="9758229at2"/>
<feature type="transmembrane region" description="Helical" evidence="1">
    <location>
        <begin position="411"/>
        <end position="430"/>
    </location>
</feature>
<feature type="domain" description="Type VI secretion system IcmF C-terminal" evidence="2">
    <location>
        <begin position="1026"/>
        <end position="1123"/>
    </location>
</feature>
<accession>A0A1L0A947</accession>
<dbReference type="InterPro" id="IPR053156">
    <property type="entry name" value="T6SS_TssM-like"/>
</dbReference>
<gene>
    <name evidence="5" type="ORF">NVI5450_3244</name>
</gene>
<organism evidence="5 6">
    <name type="scientific">Moritella viscosa</name>
    <dbReference type="NCBI Taxonomy" id="80854"/>
    <lineage>
        <taxon>Bacteria</taxon>
        <taxon>Pseudomonadati</taxon>
        <taxon>Pseudomonadota</taxon>
        <taxon>Gammaproteobacteria</taxon>
        <taxon>Alteromonadales</taxon>
        <taxon>Moritellaceae</taxon>
        <taxon>Moritella</taxon>
    </lineage>
</organism>
<dbReference type="Pfam" id="PF06761">
    <property type="entry name" value="IcmF-related"/>
    <property type="match status" value="1"/>
</dbReference>
<feature type="domain" description="IcmF-related" evidence="3">
    <location>
        <begin position="473"/>
        <end position="769"/>
    </location>
</feature>
<evidence type="ECO:0008006" key="7">
    <source>
        <dbReference type="Google" id="ProtNLM"/>
    </source>
</evidence>
<protein>
    <recommendedName>
        <fullName evidence="7">IcmF-related protein</fullName>
    </recommendedName>
</protein>
<feature type="transmembrane region" description="Helical" evidence="1">
    <location>
        <begin position="37"/>
        <end position="57"/>
    </location>
</feature>
<dbReference type="AlphaFoldDB" id="A0A1L0A947"/>
<proteinExistence type="predicted"/>
<dbReference type="Proteomes" id="UP000183794">
    <property type="component" value="Unassembled WGS sequence"/>
</dbReference>
<evidence type="ECO:0000259" key="2">
    <source>
        <dbReference type="Pfam" id="PF06744"/>
    </source>
</evidence>
<evidence type="ECO:0000313" key="5">
    <source>
        <dbReference type="EMBL" id="SGZ07769.1"/>
    </source>
</evidence>
<feature type="domain" description="Type VI secretion system component TssM1 N-terminal" evidence="4">
    <location>
        <begin position="167"/>
        <end position="408"/>
    </location>
</feature>
<keyword evidence="1" id="KW-0812">Transmembrane</keyword>
<evidence type="ECO:0000256" key="1">
    <source>
        <dbReference type="SAM" id="Phobius"/>
    </source>
</evidence>
<keyword evidence="1" id="KW-0472">Membrane</keyword>
<dbReference type="PANTHER" id="PTHR36153">
    <property type="entry name" value="INNER MEMBRANE PROTEIN-RELATED"/>
    <property type="match status" value="1"/>
</dbReference>
<dbReference type="InterPro" id="IPR010623">
    <property type="entry name" value="IcmF_C"/>
</dbReference>
<dbReference type="Pfam" id="PF14331">
    <property type="entry name" value="IcmF-related_N"/>
    <property type="match status" value="1"/>
</dbReference>
<dbReference type="PANTHER" id="PTHR36153:SF1">
    <property type="entry name" value="TYPE VI SECRETION SYSTEM COMPONENT TSSM1"/>
    <property type="match status" value="1"/>
</dbReference>
<dbReference type="InterPro" id="IPR025743">
    <property type="entry name" value="TssM1_N"/>
</dbReference>